<reference evidence="2 4" key="2">
    <citation type="submission" date="2016-11" db="EMBL/GenBank/DDBJ databases">
        <title>Genome sequencing of Amycolatopsis regifaucium.</title>
        <authorList>
            <person name="Mayilraj S."/>
            <person name="Kaur N."/>
        </authorList>
    </citation>
    <scope>NUCLEOTIDE SEQUENCE [LARGE SCALE GENOMIC DNA]</scope>
    <source>
        <strain evidence="2 4">GY080</strain>
    </source>
</reference>
<dbReference type="EMBL" id="LQCI01000007">
    <property type="protein sequence ID" value="KZB86541.1"/>
    <property type="molecule type" value="Genomic_DNA"/>
</dbReference>
<evidence type="ECO:0000313" key="2">
    <source>
        <dbReference type="EMBL" id="OKA03486.1"/>
    </source>
</evidence>
<organism evidence="1 3">
    <name type="scientific">Amycolatopsis regifaucium</name>
    <dbReference type="NCBI Taxonomy" id="546365"/>
    <lineage>
        <taxon>Bacteria</taxon>
        <taxon>Bacillati</taxon>
        <taxon>Actinomycetota</taxon>
        <taxon>Actinomycetes</taxon>
        <taxon>Pseudonocardiales</taxon>
        <taxon>Pseudonocardiaceae</taxon>
        <taxon>Amycolatopsis</taxon>
    </lineage>
</organism>
<dbReference type="EMBL" id="LOBU02000031">
    <property type="protein sequence ID" value="OKA03486.1"/>
    <property type="molecule type" value="Genomic_DNA"/>
</dbReference>
<dbReference type="Proteomes" id="UP000076321">
    <property type="component" value="Unassembled WGS sequence"/>
</dbReference>
<gene>
    <name evidence="2" type="ORF">ATP06_0235870</name>
    <name evidence="1" type="ORF">AVL48_26225</name>
</gene>
<proteinExistence type="predicted"/>
<comment type="caution">
    <text evidence="1">The sequence shown here is derived from an EMBL/GenBank/DDBJ whole genome shotgun (WGS) entry which is preliminary data.</text>
</comment>
<keyword evidence="4" id="KW-1185">Reference proteome</keyword>
<name>A0A154MQE4_9PSEU</name>
<evidence type="ECO:0000313" key="4">
    <source>
        <dbReference type="Proteomes" id="UP000186883"/>
    </source>
</evidence>
<dbReference type="Proteomes" id="UP000186883">
    <property type="component" value="Unassembled WGS sequence"/>
</dbReference>
<accession>A0A154MQE4</accession>
<dbReference type="AlphaFoldDB" id="A0A154MQE4"/>
<protein>
    <submittedName>
        <fullName evidence="1">Uncharacterized protein</fullName>
    </submittedName>
</protein>
<evidence type="ECO:0000313" key="3">
    <source>
        <dbReference type="Proteomes" id="UP000076321"/>
    </source>
</evidence>
<sequence>MVVMDNLTLQGALRVLDPDLRHAPGLVDRAGDGKWDYELNQDLRRCVDLACLGQLVQNIVLFDEIGTGRGLLRSWYPQRRPAMRFQRRPLWPDTTAMEPLSLPPQFDGLDTVLSVVEDGDWLDSVAVSVALARDCVDSELFARYIVRLAQEGALGTFLDITSAYFETGYSDSGIFPDLGETMDFLHLLYLIRDESHAARPIPHTTADEQDVEVLAECVRALQERVRVLEATTTAAEKFIAAEDWARQRQDRTKAGAEEFFGIPVTGSNLVEKKFAEGDVLRTVCATLYYQRLADSMAASYIPHPLRAPFAVLQEAAENHRAGVSEAETVATLEYLRACRAREINRIVAGRGASAGLCVDIELPFVLAAVLHEADSSTNVIEAALSLRETRKAKNLRSWFTDLHLRVAQGDIALVELESKLDDLRNAVAKWQSAGSSPGPEVQVTAGLNLGFASAQASAKKQTSSRLPRPPRRLRFLQDLDRISDATPRLAPVLARVFGEDMARSWTTGQAVFTRATGVAKEFPLLDLRTPR</sequence>
<reference evidence="1 3" key="1">
    <citation type="submission" date="2015-12" db="EMBL/GenBank/DDBJ databases">
        <title>Amycolatopsis regifaucium genome sequencing and assembly.</title>
        <authorList>
            <person name="Mayilraj S."/>
        </authorList>
    </citation>
    <scope>NUCLEOTIDE SEQUENCE [LARGE SCALE GENOMIC DNA]</scope>
    <source>
        <strain evidence="1 3">GY080</strain>
    </source>
</reference>
<evidence type="ECO:0000313" key="1">
    <source>
        <dbReference type="EMBL" id="KZB86541.1"/>
    </source>
</evidence>